<evidence type="ECO:0000256" key="1">
    <source>
        <dbReference type="SAM" id="Coils"/>
    </source>
</evidence>
<name>A0A6V7X3P2_MELEN</name>
<dbReference type="GO" id="GO:0003676">
    <property type="term" value="F:nucleic acid binding"/>
    <property type="evidence" value="ECO:0007669"/>
    <property type="project" value="InterPro"/>
</dbReference>
<dbReference type="PANTHER" id="PTHR47331">
    <property type="entry name" value="PHD-TYPE DOMAIN-CONTAINING PROTEIN"/>
    <property type="match status" value="1"/>
</dbReference>
<dbReference type="InterPro" id="IPR000477">
    <property type="entry name" value="RT_dom"/>
</dbReference>
<dbReference type="Pfam" id="PF00078">
    <property type="entry name" value="RVT_1"/>
    <property type="match status" value="1"/>
</dbReference>
<dbReference type="SUPFAM" id="SSF56672">
    <property type="entry name" value="DNA/RNA polymerases"/>
    <property type="match status" value="1"/>
</dbReference>
<dbReference type="EMBL" id="CAJEWN010001063">
    <property type="protein sequence ID" value="CAD2193859.1"/>
    <property type="molecule type" value="Genomic_DNA"/>
</dbReference>
<comment type="caution">
    <text evidence="4">The sequence shown here is derived from an EMBL/GenBank/DDBJ whole genome shotgun (WGS) entry which is preliminary data.</text>
</comment>
<dbReference type="InterPro" id="IPR036397">
    <property type="entry name" value="RNaseH_sf"/>
</dbReference>
<keyword evidence="1" id="KW-0175">Coiled coil</keyword>
<dbReference type="Pfam" id="PF17921">
    <property type="entry name" value="Integrase_H2C2"/>
    <property type="match status" value="1"/>
</dbReference>
<evidence type="ECO:0000313" key="5">
    <source>
        <dbReference type="Proteomes" id="UP000580250"/>
    </source>
</evidence>
<evidence type="ECO:0000259" key="3">
    <source>
        <dbReference type="PROSITE" id="PS50994"/>
    </source>
</evidence>
<proteinExistence type="predicted"/>
<dbReference type="InterPro" id="IPR005312">
    <property type="entry name" value="DUF1759"/>
</dbReference>
<dbReference type="PROSITE" id="PS50994">
    <property type="entry name" value="INTEGRASE"/>
    <property type="match status" value="1"/>
</dbReference>
<evidence type="ECO:0000313" key="4">
    <source>
        <dbReference type="EMBL" id="CAD2193859.1"/>
    </source>
</evidence>
<dbReference type="Gene3D" id="3.10.10.10">
    <property type="entry name" value="HIV Type 1 Reverse Transcriptase, subunit A, domain 1"/>
    <property type="match status" value="1"/>
</dbReference>
<evidence type="ECO:0000256" key="2">
    <source>
        <dbReference type="SAM" id="MobiDB-lite"/>
    </source>
</evidence>
<dbReference type="OrthoDB" id="5920525at2759"/>
<dbReference type="Pfam" id="PF03564">
    <property type="entry name" value="DUF1759"/>
    <property type="match status" value="1"/>
</dbReference>
<dbReference type="PANTHER" id="PTHR47331:SF1">
    <property type="entry name" value="GAG-LIKE PROTEIN"/>
    <property type="match status" value="1"/>
</dbReference>
<dbReference type="Gene3D" id="1.10.340.70">
    <property type="match status" value="1"/>
</dbReference>
<protein>
    <recommendedName>
        <fullName evidence="3">Integrase catalytic domain-containing protein</fullName>
    </recommendedName>
</protein>
<dbReference type="Gene3D" id="3.30.70.270">
    <property type="match status" value="1"/>
</dbReference>
<dbReference type="Proteomes" id="UP000580250">
    <property type="component" value="Unassembled WGS sequence"/>
</dbReference>
<feature type="coiled-coil region" evidence="1">
    <location>
        <begin position="37"/>
        <end position="64"/>
    </location>
</feature>
<dbReference type="InterPro" id="IPR001584">
    <property type="entry name" value="Integrase_cat-core"/>
</dbReference>
<dbReference type="InterPro" id="IPR043502">
    <property type="entry name" value="DNA/RNA_pol_sf"/>
</dbReference>
<dbReference type="GO" id="GO:0015074">
    <property type="term" value="P:DNA integration"/>
    <property type="evidence" value="ECO:0007669"/>
    <property type="project" value="InterPro"/>
</dbReference>
<dbReference type="GO" id="GO:0042575">
    <property type="term" value="C:DNA polymerase complex"/>
    <property type="evidence" value="ECO:0007669"/>
    <property type="project" value="UniProtKB-ARBA"/>
</dbReference>
<feature type="region of interest" description="Disordered" evidence="2">
    <location>
        <begin position="128"/>
        <end position="148"/>
    </location>
</feature>
<dbReference type="InterPro" id="IPR043128">
    <property type="entry name" value="Rev_trsase/Diguanyl_cyclase"/>
</dbReference>
<dbReference type="Gene3D" id="3.30.420.10">
    <property type="entry name" value="Ribonuclease H-like superfamily/Ribonuclease H"/>
    <property type="match status" value="1"/>
</dbReference>
<dbReference type="Pfam" id="PF05380">
    <property type="entry name" value="Peptidase_A17"/>
    <property type="match status" value="1"/>
</dbReference>
<gene>
    <name evidence="4" type="ORF">MENT_LOCUS46836</name>
</gene>
<reference evidence="4 5" key="1">
    <citation type="submission" date="2020-08" db="EMBL/GenBank/DDBJ databases">
        <authorList>
            <person name="Koutsovoulos G."/>
            <person name="Danchin GJ E."/>
        </authorList>
    </citation>
    <scope>NUCLEOTIDE SEQUENCE [LARGE SCALE GENOMIC DNA]</scope>
</reference>
<dbReference type="InterPro" id="IPR041588">
    <property type="entry name" value="Integrase_H2C2"/>
</dbReference>
<sequence length="1589" mass="183550">MSGTIRQAMTPAITRLREHIEEIRPVLDAQERTVEGMEMLRTRLVKLRRLVNRLEERANQWQDYIRGLPANERQAEEQVLANFAPLEHHYAEWIENAHEMIADIEILLTESEDGSTQSDLSVELGVGQNRANQSRRPEAPINDGQTPLNENLFRRNEYNIPAHLPRTRLAEFYGDPLVWPEFWQSFSRTVDSLEMDPGLKAHYLIQCLRGKAKRAVLGYRPIAEHYEPLKDALKRQFGNEKAIRDTLHAELISLPMANESVFSLRSYLEEVERICRSLTAMGRVEDESIVMMAIKNKLPKNIVLELLKKEKEARATWNVDELRKGLEEIVALREEAQRGLGTIGIIIEVLIRSELILKRENFDRVFTVQSGDYKARNNRKFEISCYFCHGAHHAERCEKVKAIYIRTKMLTEQNRCLLCLRKGHTVTNCVTRIECNICRGRHNKLICPNLYKKVINGKEFKKVEQVNQVETSENLLTIVEKPKEVALMQSNMVLSNSVINKKCNSVGLFDTGATINFITEEKVKELNLKKIGEKELGIIPFSHKEPIRIKSAKFLFEIILEDGSREEIIAYKIKKEIMPNIKCANLENGQIRTSEKVPDVLIGIKHFWKFFRSLVPLSDSLFKVDTSVGTIICGELEGELNGILSKKKNNKGVPILNIDSDEKLNNFWSLETIGVKDDPTTKDDQVAMDFFKKTIKRSPNGRYIVKWPWKEERENLPSNFSLAYRRFVGLIERLKKNPDLMLEYEKIIENDIKRGVLENADRNKGSIEHFLPHHPVITTKKVRIVYDASAKIRGGKSLNELLYRGPIIMPELAGMLIRFRLPEIAIWADIEKAFHCLELDPEDREVLKLIWLKDVRKPITSENIKYLRFSKVPFGVISSPFLLSATVRHHLESMDDPIAQRLKNNSYVDNILIGVDTKEEALEAYIKLKNIFKTAQMNLREFISNCLEFNEELPMEDRLEKSKSKILGIPWNIETDKLSVGFPVFENNKKINKRLVLKQLASVFDPLGFASPSLLSAKLFFQSLWEKQREWDSILIEEEANKWCEIIETWKVSPIEIERKIIDKSGEYQLHVFCDASKDAYASCVYMRCITSQKIMLNILYARNRLKPKKMSVSIPRMELLGVLIATRAVNFVSKQIGLKISQKYLWCDSKPVLYWIKENYKGEKFVENRIKEIRSHSDLNFGYIPTECNPADIATRGCTPVELSTNLLWWSGPEFLKNSKNLWPDELNFVVENIEKENNFEENFEINQINSKECNKFIDFNKWNSWNKILKIILIVSLFARIWLSKCKMKIKSEFIKSISENKRPAGADIKRVEIFLLKLIQKGIDKNLINRNTIIITDKDGIFRLNSRIGKSEMSDGFKNPIILPKGHPAVKLIMDKLHIELLHSGVDAVLGNFLIKYWSPCARREAKKVVRNCKKCQRINGPKFALPTMPGLPKERLIKSRAFEAIGVDYLGPSLYKIENGKAKFWIVLFTCFTTRAVHLEIALELSALEFLHCLRRFIANRGCPKKILSDNANQFKVVSELIGAKLVGKWVEKQTNDEKRLNNFLINKGIEWCFIPSLSPWAGGVYERLVKLVKDSLKEHLEVLY</sequence>
<organism evidence="4 5">
    <name type="scientific">Meloidogyne enterolobii</name>
    <name type="common">Root-knot nematode worm</name>
    <name type="synonym">Meloidogyne mayaguensis</name>
    <dbReference type="NCBI Taxonomy" id="390850"/>
    <lineage>
        <taxon>Eukaryota</taxon>
        <taxon>Metazoa</taxon>
        <taxon>Ecdysozoa</taxon>
        <taxon>Nematoda</taxon>
        <taxon>Chromadorea</taxon>
        <taxon>Rhabditida</taxon>
        <taxon>Tylenchina</taxon>
        <taxon>Tylenchomorpha</taxon>
        <taxon>Tylenchoidea</taxon>
        <taxon>Meloidogynidae</taxon>
        <taxon>Meloidogyninae</taxon>
        <taxon>Meloidogyne</taxon>
    </lineage>
</organism>
<dbReference type="InterPro" id="IPR012337">
    <property type="entry name" value="RNaseH-like_sf"/>
</dbReference>
<dbReference type="InterPro" id="IPR008042">
    <property type="entry name" value="Retrotrans_Pao"/>
</dbReference>
<dbReference type="SUPFAM" id="SSF53098">
    <property type="entry name" value="Ribonuclease H-like"/>
    <property type="match status" value="1"/>
</dbReference>
<feature type="domain" description="Integrase catalytic" evidence="3">
    <location>
        <begin position="1429"/>
        <end position="1589"/>
    </location>
</feature>
<accession>A0A6V7X3P2</accession>